<gene>
    <name evidence="1" type="ORF">ADUPG1_002956</name>
</gene>
<proteinExistence type="predicted"/>
<accession>A0ABQ5KS14</accession>
<sequence length="71" mass="7521">GPLSGSCVDYGVKAACLRTKEVHADLKNGVDQFADAFLIGKGCRCFAGYGGAGLRFWGIHPDTSSRECVHC</sequence>
<feature type="non-terminal residue" evidence="1">
    <location>
        <position position="1"/>
    </location>
</feature>
<evidence type="ECO:0000313" key="1">
    <source>
        <dbReference type="EMBL" id="GKT35257.1"/>
    </source>
</evidence>
<comment type="caution">
    <text evidence="1">The sequence shown here is derived from an EMBL/GenBank/DDBJ whole genome shotgun (WGS) entry which is preliminary data.</text>
</comment>
<organism evidence="1 2">
    <name type="scientific">Aduncisulcus paluster</name>
    <dbReference type="NCBI Taxonomy" id="2918883"/>
    <lineage>
        <taxon>Eukaryota</taxon>
        <taxon>Metamonada</taxon>
        <taxon>Carpediemonas-like organisms</taxon>
        <taxon>Aduncisulcus</taxon>
    </lineage>
</organism>
<protein>
    <submittedName>
        <fullName evidence="1">Uncharacterized protein</fullName>
    </submittedName>
</protein>
<evidence type="ECO:0000313" key="2">
    <source>
        <dbReference type="Proteomes" id="UP001057375"/>
    </source>
</evidence>
<dbReference type="Proteomes" id="UP001057375">
    <property type="component" value="Unassembled WGS sequence"/>
</dbReference>
<dbReference type="EMBL" id="BQXS01003739">
    <property type="protein sequence ID" value="GKT35257.1"/>
    <property type="molecule type" value="Genomic_DNA"/>
</dbReference>
<reference evidence="1" key="1">
    <citation type="submission" date="2022-03" db="EMBL/GenBank/DDBJ databases">
        <title>Draft genome sequence of Aduncisulcus paluster, a free-living microaerophilic Fornicata.</title>
        <authorList>
            <person name="Yuyama I."/>
            <person name="Kume K."/>
            <person name="Tamura T."/>
            <person name="Inagaki Y."/>
            <person name="Hashimoto T."/>
        </authorList>
    </citation>
    <scope>NUCLEOTIDE SEQUENCE</scope>
    <source>
        <strain evidence="1">NY0171</strain>
    </source>
</reference>
<name>A0ABQ5KS14_9EUKA</name>
<keyword evidence="2" id="KW-1185">Reference proteome</keyword>